<organism evidence="1">
    <name type="scientific">marine metagenome</name>
    <dbReference type="NCBI Taxonomy" id="408172"/>
    <lineage>
        <taxon>unclassified sequences</taxon>
        <taxon>metagenomes</taxon>
        <taxon>ecological metagenomes</taxon>
    </lineage>
</organism>
<accession>A0A382HH87</accession>
<feature type="non-terminal residue" evidence="1">
    <location>
        <position position="36"/>
    </location>
</feature>
<name>A0A382HH87_9ZZZZ</name>
<sequence length="36" mass="3894">MEILFVAGFSPIVPDPTVGRTFYQEALGLPLKTVEG</sequence>
<proteinExistence type="predicted"/>
<dbReference type="AlphaFoldDB" id="A0A382HH87"/>
<gene>
    <name evidence="1" type="ORF">METZ01_LOCUS239289</name>
</gene>
<dbReference type="EMBL" id="UINC01061159">
    <property type="protein sequence ID" value="SVB86435.1"/>
    <property type="molecule type" value="Genomic_DNA"/>
</dbReference>
<protein>
    <recommendedName>
        <fullName evidence="2">Glyoxalase/fosfomycin resistance/dioxygenase domain-containing protein</fullName>
    </recommendedName>
</protein>
<reference evidence="1" key="1">
    <citation type="submission" date="2018-05" db="EMBL/GenBank/DDBJ databases">
        <authorList>
            <person name="Lanie J.A."/>
            <person name="Ng W.-L."/>
            <person name="Kazmierczak K.M."/>
            <person name="Andrzejewski T.M."/>
            <person name="Davidsen T.M."/>
            <person name="Wayne K.J."/>
            <person name="Tettelin H."/>
            <person name="Glass J.I."/>
            <person name="Rusch D."/>
            <person name="Podicherti R."/>
            <person name="Tsui H.-C.T."/>
            <person name="Winkler M.E."/>
        </authorList>
    </citation>
    <scope>NUCLEOTIDE SEQUENCE</scope>
</reference>
<evidence type="ECO:0008006" key="2">
    <source>
        <dbReference type="Google" id="ProtNLM"/>
    </source>
</evidence>
<evidence type="ECO:0000313" key="1">
    <source>
        <dbReference type="EMBL" id="SVB86435.1"/>
    </source>
</evidence>